<dbReference type="InterPro" id="IPR033740">
    <property type="entry name" value="Pept_M24B"/>
</dbReference>
<keyword evidence="8" id="KW-1185">Reference proteome</keyword>
<name>A0A220VCN6_9GAMM</name>
<dbReference type="AlphaFoldDB" id="A0A220VCN6"/>
<keyword evidence="7" id="KW-0031">Aminopeptidase</keyword>
<evidence type="ECO:0000256" key="3">
    <source>
        <dbReference type="ARBA" id="ARBA00022801"/>
    </source>
</evidence>
<organism evidence="7 8">
    <name type="scientific">Paraphotobacterium marinum</name>
    <dbReference type="NCBI Taxonomy" id="1755811"/>
    <lineage>
        <taxon>Bacteria</taxon>
        <taxon>Pseudomonadati</taxon>
        <taxon>Pseudomonadota</taxon>
        <taxon>Gammaproteobacteria</taxon>
        <taxon>Vibrionales</taxon>
        <taxon>Vibrionaceae</taxon>
        <taxon>Paraphotobacterium</taxon>
    </lineage>
</organism>
<dbReference type="OrthoDB" id="9806388at2"/>
<evidence type="ECO:0000256" key="2">
    <source>
        <dbReference type="ARBA" id="ARBA00022723"/>
    </source>
</evidence>
<keyword evidence="7" id="KW-0645">Protease</keyword>
<dbReference type="FunFam" id="3.90.230.10:FF:000009">
    <property type="entry name" value="xaa-Pro aminopeptidase 2"/>
    <property type="match status" value="1"/>
</dbReference>
<dbReference type="KEGG" id="pmai:CF386_03460"/>
<dbReference type="Gene3D" id="3.40.350.10">
    <property type="entry name" value="Creatinase/prolidase N-terminal domain"/>
    <property type="match status" value="2"/>
</dbReference>
<dbReference type="GO" id="GO:0005737">
    <property type="term" value="C:cytoplasm"/>
    <property type="evidence" value="ECO:0007669"/>
    <property type="project" value="UniProtKB-ARBA"/>
</dbReference>
<dbReference type="GO" id="GO:0046872">
    <property type="term" value="F:metal ion binding"/>
    <property type="evidence" value="ECO:0007669"/>
    <property type="project" value="UniProtKB-KW"/>
</dbReference>
<dbReference type="GO" id="GO:0070006">
    <property type="term" value="F:metalloaminopeptidase activity"/>
    <property type="evidence" value="ECO:0007669"/>
    <property type="project" value="InterPro"/>
</dbReference>
<proteinExistence type="inferred from homology"/>
<dbReference type="SUPFAM" id="SSF55920">
    <property type="entry name" value="Creatinase/aminopeptidase"/>
    <property type="match status" value="1"/>
</dbReference>
<comment type="similarity">
    <text evidence="1">Belongs to the peptidase M24B family.</text>
</comment>
<dbReference type="Gene3D" id="3.90.230.10">
    <property type="entry name" value="Creatinase/methionine aminopeptidase superfamily"/>
    <property type="match status" value="1"/>
</dbReference>
<keyword evidence="2" id="KW-0479">Metal-binding</keyword>
<sequence>MIRDWLKKNNLDAIIIPHENEFLCEYVPANHERLLWATGFTGSSGFAVISENQAAIFVDGRYTVQVKQQVPNSVFDYCSIPTDTITEWLLNNLAKNSKIAIDPKVHSISWVKSTESLISDNLSFINISENPIDYFWEDKPSQANTVTRHLPESITGQSSNEKIQYISTFIKDKKLDLFIISQLESIAWILNLRGNDIPCLPVIFSHLIIDKSGMAHFFVKADLINQIKNYDFKTKITIHDVNDYARFLSSLKDLNIGVDPLTCNQWTQNQLTNNNINHVEDPTIHRKAIKNKTEIEGFKKSHLNDGIALVKFFSWLEQSISNKKILNEDTLSKKLWSFRKENKDCIEPSFDTISAAGPNAAMCHYNHLNSDNPSKLPENGLYLLDSGAQYLYGTTDVTRTIAIGKPTQKMIDAYTLVLKGHISVSKSLFPKGTSGSQIDTFARQYLWEYGLDFAHGTGHGVGHFLNVHEGPQRISKLSNVPLETGMVVSNEPGYYLENEFGIRIENLEVVVEKENKGNSISLGFSSLTKVPLDISLINKDLLNDEEINWINDYHADVYNSLEAQLSEELKSWLRIKTKPM</sequence>
<dbReference type="PANTHER" id="PTHR43763">
    <property type="entry name" value="XAA-PRO AMINOPEPTIDASE 1"/>
    <property type="match status" value="1"/>
</dbReference>
<dbReference type="InterPro" id="IPR032416">
    <property type="entry name" value="Peptidase_M24_C"/>
</dbReference>
<gene>
    <name evidence="7" type="ORF">CF386_03460</name>
</gene>
<dbReference type="Pfam" id="PF16188">
    <property type="entry name" value="Peptidase_M24_C"/>
    <property type="match status" value="1"/>
</dbReference>
<protein>
    <submittedName>
        <fullName evidence="7">X-Pro aminopeptidase</fullName>
    </submittedName>
</protein>
<dbReference type="Pfam" id="PF01321">
    <property type="entry name" value="Creatinase_N"/>
    <property type="match status" value="1"/>
</dbReference>
<dbReference type="InterPro" id="IPR029149">
    <property type="entry name" value="Creatin/AminoP/Spt16_N"/>
</dbReference>
<evidence type="ECO:0000259" key="4">
    <source>
        <dbReference type="Pfam" id="PF00557"/>
    </source>
</evidence>
<feature type="domain" description="Peptidase M24" evidence="4">
    <location>
        <begin position="298"/>
        <end position="511"/>
    </location>
</feature>
<feature type="domain" description="Peptidase M24 C-terminal" evidence="6">
    <location>
        <begin position="522"/>
        <end position="579"/>
    </location>
</feature>
<dbReference type="RefSeq" id="WP_089073063.1">
    <property type="nucleotide sequence ID" value="NZ_CP022355.1"/>
</dbReference>
<evidence type="ECO:0000313" key="8">
    <source>
        <dbReference type="Proteomes" id="UP000242175"/>
    </source>
</evidence>
<evidence type="ECO:0000313" key="7">
    <source>
        <dbReference type="EMBL" id="ASK78154.1"/>
    </source>
</evidence>
<dbReference type="InterPro" id="IPR036005">
    <property type="entry name" value="Creatinase/aminopeptidase-like"/>
</dbReference>
<dbReference type="InterPro" id="IPR000994">
    <property type="entry name" value="Pept_M24"/>
</dbReference>
<dbReference type="SUPFAM" id="SSF53092">
    <property type="entry name" value="Creatinase/prolidase N-terminal domain"/>
    <property type="match status" value="1"/>
</dbReference>
<accession>A0A220VCN6</accession>
<reference evidence="7 8" key="1">
    <citation type="journal article" date="2016" name="Int. J. Syst. Evol. Microbiol.">
        <title>Paraphotobacterium marinum gen. nov., sp. nov., a member of the family Vibrionaceae, isolated from surface seawater.</title>
        <authorList>
            <person name="Huang Z."/>
            <person name="Dong C."/>
            <person name="Shao Z."/>
        </authorList>
    </citation>
    <scope>NUCLEOTIDE SEQUENCE [LARGE SCALE GENOMIC DNA]</scope>
    <source>
        <strain evidence="7 8">NSCS20N07D</strain>
    </source>
</reference>
<dbReference type="InterPro" id="IPR050422">
    <property type="entry name" value="X-Pro_aminopeptidase_P"/>
</dbReference>
<dbReference type="PANTHER" id="PTHR43763:SF6">
    <property type="entry name" value="XAA-PRO AMINOPEPTIDASE 1"/>
    <property type="match status" value="1"/>
</dbReference>
<evidence type="ECO:0000259" key="6">
    <source>
        <dbReference type="Pfam" id="PF16188"/>
    </source>
</evidence>
<dbReference type="CDD" id="cd01085">
    <property type="entry name" value="APP"/>
    <property type="match status" value="1"/>
</dbReference>
<evidence type="ECO:0000256" key="1">
    <source>
        <dbReference type="ARBA" id="ARBA00008766"/>
    </source>
</evidence>
<dbReference type="Pfam" id="PF16189">
    <property type="entry name" value="Creatinase_N_2"/>
    <property type="match status" value="1"/>
</dbReference>
<dbReference type="InterPro" id="IPR000587">
    <property type="entry name" value="Creatinase_N"/>
</dbReference>
<feature type="domain" description="Creatinase N-terminal" evidence="5">
    <location>
        <begin position="2"/>
        <end position="129"/>
    </location>
</feature>
<dbReference type="EMBL" id="CP022355">
    <property type="protein sequence ID" value="ASK78154.1"/>
    <property type="molecule type" value="Genomic_DNA"/>
</dbReference>
<evidence type="ECO:0000259" key="5">
    <source>
        <dbReference type="Pfam" id="PF01321"/>
    </source>
</evidence>
<keyword evidence="3" id="KW-0378">Hydrolase</keyword>
<dbReference type="Pfam" id="PF00557">
    <property type="entry name" value="Peptidase_M24"/>
    <property type="match status" value="1"/>
</dbReference>
<dbReference type="Proteomes" id="UP000242175">
    <property type="component" value="Chromosome large"/>
</dbReference>